<evidence type="ECO:0000256" key="1">
    <source>
        <dbReference type="SAM" id="Phobius"/>
    </source>
</evidence>
<name>A0A5C4JBE1_9ACTN</name>
<proteinExistence type="predicted"/>
<dbReference type="EMBL" id="VCKW01000089">
    <property type="protein sequence ID" value="TMQ99106.1"/>
    <property type="molecule type" value="Genomic_DNA"/>
</dbReference>
<comment type="caution">
    <text evidence="2">The sequence shown here is derived from an EMBL/GenBank/DDBJ whole genome shotgun (WGS) entry which is preliminary data.</text>
</comment>
<dbReference type="AlphaFoldDB" id="A0A5C4JBE1"/>
<sequence length="104" mass="10214">MTRLRPGAAAAAVAACALWDPGVPAAGAAGLLVTALLLVADAFNAYGGAGRYLPPLITEGSCTALVAAVLVLPAATSVLVVVAGFAALIGAFRLACSGRARRPR</sequence>
<organism evidence="2 3">
    <name type="scientific">Actinomadura soli</name>
    <dbReference type="NCBI Taxonomy" id="2508997"/>
    <lineage>
        <taxon>Bacteria</taxon>
        <taxon>Bacillati</taxon>
        <taxon>Actinomycetota</taxon>
        <taxon>Actinomycetes</taxon>
        <taxon>Streptosporangiales</taxon>
        <taxon>Thermomonosporaceae</taxon>
        <taxon>Actinomadura</taxon>
    </lineage>
</organism>
<protein>
    <submittedName>
        <fullName evidence="2">Uncharacterized protein</fullName>
    </submittedName>
</protein>
<dbReference type="PROSITE" id="PS51257">
    <property type="entry name" value="PROKAR_LIPOPROTEIN"/>
    <property type="match status" value="1"/>
</dbReference>
<keyword evidence="1" id="KW-0472">Membrane</keyword>
<evidence type="ECO:0000313" key="2">
    <source>
        <dbReference type="EMBL" id="TMQ99106.1"/>
    </source>
</evidence>
<accession>A0A5C4JBE1</accession>
<feature type="transmembrane region" description="Helical" evidence="1">
    <location>
        <begin position="64"/>
        <end position="95"/>
    </location>
</feature>
<dbReference type="Proteomes" id="UP000309174">
    <property type="component" value="Unassembled WGS sequence"/>
</dbReference>
<keyword evidence="1" id="KW-1133">Transmembrane helix</keyword>
<gene>
    <name evidence="2" type="ORF">ETD83_18580</name>
</gene>
<dbReference type="RefSeq" id="WP_138646397.1">
    <property type="nucleotide sequence ID" value="NZ_VCKW01000089.1"/>
</dbReference>
<reference evidence="2 3" key="1">
    <citation type="submission" date="2019-05" db="EMBL/GenBank/DDBJ databases">
        <title>Draft genome sequence of Actinomadura sp. 14C53.</title>
        <authorList>
            <person name="Saricaoglu S."/>
            <person name="Isik K."/>
        </authorList>
    </citation>
    <scope>NUCLEOTIDE SEQUENCE [LARGE SCALE GENOMIC DNA]</scope>
    <source>
        <strain evidence="2 3">14C53</strain>
    </source>
</reference>
<keyword evidence="3" id="KW-1185">Reference proteome</keyword>
<evidence type="ECO:0000313" key="3">
    <source>
        <dbReference type="Proteomes" id="UP000309174"/>
    </source>
</evidence>
<keyword evidence="1" id="KW-0812">Transmembrane</keyword>